<dbReference type="GO" id="GO:0030001">
    <property type="term" value="P:metal ion transport"/>
    <property type="evidence" value="ECO:0007669"/>
    <property type="project" value="TreeGrafter"/>
</dbReference>
<evidence type="ECO:0000256" key="3">
    <source>
        <dbReference type="ARBA" id="ARBA00022837"/>
    </source>
</evidence>
<dbReference type="InterPro" id="IPR003644">
    <property type="entry name" value="Calx_beta"/>
</dbReference>
<dbReference type="GO" id="GO:0007154">
    <property type="term" value="P:cell communication"/>
    <property type="evidence" value="ECO:0007669"/>
    <property type="project" value="InterPro"/>
</dbReference>
<dbReference type="SUPFAM" id="SSF141072">
    <property type="entry name" value="CalX-like"/>
    <property type="match status" value="1"/>
</dbReference>
<dbReference type="KEGG" id="sfu:Sfum_0886"/>
<dbReference type="AlphaFoldDB" id="A0LGN1"/>
<dbReference type="OrthoDB" id="8884718at2"/>
<dbReference type="GO" id="GO:0016020">
    <property type="term" value="C:membrane"/>
    <property type="evidence" value="ECO:0007669"/>
    <property type="project" value="InterPro"/>
</dbReference>
<evidence type="ECO:0000256" key="4">
    <source>
        <dbReference type="ARBA" id="ARBA00023065"/>
    </source>
</evidence>
<dbReference type="eggNOG" id="COG1470">
    <property type="taxonomic scope" value="Bacteria"/>
</dbReference>
<dbReference type="InterPro" id="IPR038081">
    <property type="entry name" value="CalX-like_sf"/>
</dbReference>
<feature type="chain" id="PRO_5002626141" description="Calx-beta domain-containing protein" evidence="5">
    <location>
        <begin position="32"/>
        <end position="631"/>
    </location>
</feature>
<dbReference type="EMBL" id="CP000478">
    <property type="protein sequence ID" value="ABK16583.1"/>
    <property type="molecule type" value="Genomic_DNA"/>
</dbReference>
<evidence type="ECO:0000313" key="8">
    <source>
        <dbReference type="Proteomes" id="UP000001784"/>
    </source>
</evidence>
<feature type="domain" description="Calx-beta" evidence="6">
    <location>
        <begin position="558"/>
        <end position="631"/>
    </location>
</feature>
<dbReference type="PROSITE" id="PS51257">
    <property type="entry name" value="PROKAR_LIPOPROTEIN"/>
    <property type="match status" value="1"/>
</dbReference>
<dbReference type="InterPro" id="IPR051171">
    <property type="entry name" value="CaCA"/>
</dbReference>
<dbReference type="Proteomes" id="UP000001784">
    <property type="component" value="Chromosome"/>
</dbReference>
<keyword evidence="2" id="KW-0677">Repeat</keyword>
<gene>
    <name evidence="7" type="ordered locus">Sfum_0886</name>
</gene>
<sequence precursor="true">MNRKYFLVFAMALLACFLISSSSGVVRQAQAAYVTEITVDSTEDWYADGNSKTCISDTPCTLRRAINQAYQLAAGERPVLIKFGIPTSDANYDSTLQTWKITLTGTTSYPLRDLNGQVTIDGTTQPPGRTNGPRIIIDGQKAKNYGFVLRNNSNVVKGVAMQNFKTQHISISSSSNTVQYCWFGLSDDGQTLSSGDEVTYEGGSGVVVAAGCNNNTIRGNKFAGFWATACSLNGTGNVFAANRIGMRADGTVPLPSSFTKHPCLRGTGELWVGGVGITVAGPNNRVGGEVADRNFFAGLFLDLSPTSTQSPAIKVYNDGTGTIIKNNYIGVTPGSKNMGVCGRGIDLGSAPDDVQVLNNTISETDLSAILMNGPSIDGVTIQQNVIKRQEQWPGALPGNGFAEGAIAYGPKVDDPLRNFKPAAITSISVGASGTTVKGTSGAGDTCENCTVEVFLDDGDAVKECTKFMKRVTAGSDGKWTAFFATPLPASQGLRTMSTVPDGFAITGLKKGTTSNISGLYKVPKVSVTASTPKAYEAGAKAGVFTFTRDVTWGPLTVIYTISGGAKAGIDYYALSGKVSFPAGVKSKTVQVKPKNDTAGENNETVKVTITDKPTYNLGSPSSAIVTIVDND</sequence>
<reference evidence="7 8" key="1">
    <citation type="submission" date="2006-10" db="EMBL/GenBank/DDBJ databases">
        <title>Complete sequence of Syntrophobacter fumaroxidans MPOB.</title>
        <authorList>
            <consortium name="US DOE Joint Genome Institute"/>
            <person name="Copeland A."/>
            <person name="Lucas S."/>
            <person name="Lapidus A."/>
            <person name="Barry K."/>
            <person name="Detter J.C."/>
            <person name="Glavina del Rio T."/>
            <person name="Hammon N."/>
            <person name="Israni S."/>
            <person name="Pitluck S."/>
            <person name="Goltsman E.G."/>
            <person name="Martinez M."/>
            <person name="Schmutz J."/>
            <person name="Larimer F."/>
            <person name="Land M."/>
            <person name="Hauser L."/>
            <person name="Kyrpides N."/>
            <person name="Kim E."/>
            <person name="Boone D.R."/>
            <person name="Brockman F."/>
            <person name="Culley D."/>
            <person name="Ferry J."/>
            <person name="Gunsalus R."/>
            <person name="McInerney M.J."/>
            <person name="Morrison M."/>
            <person name="Plugge C."/>
            <person name="Rohlin L."/>
            <person name="Scholten J."/>
            <person name="Sieber J."/>
            <person name="Stams A.J.M."/>
            <person name="Worm P."/>
            <person name="Henstra A.M."/>
            <person name="Richardson P."/>
        </authorList>
    </citation>
    <scope>NUCLEOTIDE SEQUENCE [LARGE SCALE GENOMIC DNA]</scope>
    <source>
        <strain evidence="8">DSM 10017 / MPOB</strain>
    </source>
</reference>
<keyword evidence="8" id="KW-1185">Reference proteome</keyword>
<keyword evidence="3" id="KW-0106">Calcium</keyword>
<dbReference type="eggNOG" id="COG2931">
    <property type="taxonomic scope" value="Bacteria"/>
</dbReference>
<name>A0LGN1_SYNFM</name>
<dbReference type="PANTHER" id="PTHR11878:SF65">
    <property type="entry name" value="NA_CA-EXCHANGE PROTEIN, ISOFORM G"/>
    <property type="match status" value="1"/>
</dbReference>
<keyword evidence="1 5" id="KW-0732">Signal</keyword>
<dbReference type="HOGENOM" id="CLU_489748_0_0_7"/>
<evidence type="ECO:0000256" key="5">
    <source>
        <dbReference type="SAM" id="SignalP"/>
    </source>
</evidence>
<accession>A0LGN1</accession>
<keyword evidence="4" id="KW-0813">Transport</keyword>
<dbReference type="InterPro" id="IPR011050">
    <property type="entry name" value="Pectin_lyase_fold/virulence"/>
</dbReference>
<dbReference type="PANTHER" id="PTHR11878">
    <property type="entry name" value="SODIUM/CALCIUM EXCHANGER"/>
    <property type="match status" value="1"/>
</dbReference>
<dbReference type="STRING" id="335543.Sfum_0886"/>
<organism evidence="7 8">
    <name type="scientific">Syntrophobacter fumaroxidans (strain DSM 10017 / MPOB)</name>
    <dbReference type="NCBI Taxonomy" id="335543"/>
    <lineage>
        <taxon>Bacteria</taxon>
        <taxon>Pseudomonadati</taxon>
        <taxon>Thermodesulfobacteriota</taxon>
        <taxon>Syntrophobacteria</taxon>
        <taxon>Syntrophobacterales</taxon>
        <taxon>Syntrophobacteraceae</taxon>
        <taxon>Syntrophobacter</taxon>
    </lineage>
</organism>
<dbReference type="Gene3D" id="2.60.40.2030">
    <property type="match status" value="1"/>
</dbReference>
<proteinExistence type="predicted"/>
<dbReference type="Pfam" id="PF03160">
    <property type="entry name" value="Calx-beta"/>
    <property type="match status" value="1"/>
</dbReference>
<dbReference type="SUPFAM" id="SSF51126">
    <property type="entry name" value="Pectin lyase-like"/>
    <property type="match status" value="1"/>
</dbReference>
<dbReference type="RefSeq" id="WP_011697754.1">
    <property type="nucleotide sequence ID" value="NC_008554.1"/>
</dbReference>
<protein>
    <recommendedName>
        <fullName evidence="6">Calx-beta domain-containing protein</fullName>
    </recommendedName>
</protein>
<keyword evidence="4" id="KW-0406">Ion transport</keyword>
<evidence type="ECO:0000313" key="7">
    <source>
        <dbReference type="EMBL" id="ABK16583.1"/>
    </source>
</evidence>
<dbReference type="InParanoid" id="A0LGN1"/>
<evidence type="ECO:0000259" key="6">
    <source>
        <dbReference type="Pfam" id="PF03160"/>
    </source>
</evidence>
<evidence type="ECO:0000256" key="2">
    <source>
        <dbReference type="ARBA" id="ARBA00022737"/>
    </source>
</evidence>
<feature type="signal peptide" evidence="5">
    <location>
        <begin position="1"/>
        <end position="31"/>
    </location>
</feature>
<evidence type="ECO:0000256" key="1">
    <source>
        <dbReference type="ARBA" id="ARBA00022729"/>
    </source>
</evidence>